<dbReference type="Pfam" id="PF00072">
    <property type="entry name" value="Response_reg"/>
    <property type="match status" value="1"/>
</dbReference>
<dbReference type="PROSITE" id="PS51755">
    <property type="entry name" value="OMPR_PHOB"/>
    <property type="match status" value="1"/>
</dbReference>
<evidence type="ECO:0000259" key="5">
    <source>
        <dbReference type="PROSITE" id="PS51755"/>
    </source>
</evidence>
<dbReference type="CDD" id="cd00383">
    <property type="entry name" value="trans_reg_C"/>
    <property type="match status" value="1"/>
</dbReference>
<dbReference type="OrthoDB" id="9802426at2"/>
<dbReference type="SMART" id="SM00862">
    <property type="entry name" value="Trans_reg_C"/>
    <property type="match status" value="1"/>
</dbReference>
<gene>
    <name evidence="6" type="ORF">UF78_10245</name>
</gene>
<dbReference type="InterPro" id="IPR001867">
    <property type="entry name" value="OmpR/PhoB-type_DNA-bd"/>
</dbReference>
<dbReference type="Proteomes" id="UP000032487">
    <property type="component" value="Unassembled WGS sequence"/>
</dbReference>
<sequence length="228" mass="24942">MNRILLVEDHERLARLICKGLLGAGIAVDVIGRIDAAWAAIQQLPYQAVILDRGLPDGDGLILLQRLRTAGIGLPCLVLTARDALHDRVEGLDAGADDYLPKPFAMDEMIARAKALLRRPVIQRSLDPSYGDLTLRVDAGVLWRGGNSVALSPTEAQVMLLLMRNHDEVVRRTALEAAAWGLSEAVTPNALDVALHRIRRKLLTIGARHKIVNVRGHGYALRENDVAQ</sequence>
<dbReference type="RefSeq" id="WP_045162100.1">
    <property type="nucleotide sequence ID" value="NZ_JYHV01000016.1"/>
</dbReference>
<dbReference type="PATRIC" id="fig|316.101.peg.4520"/>
<dbReference type="GO" id="GO:0000976">
    <property type="term" value="F:transcription cis-regulatory region binding"/>
    <property type="evidence" value="ECO:0007669"/>
    <property type="project" value="TreeGrafter"/>
</dbReference>
<dbReference type="GO" id="GO:0006355">
    <property type="term" value="P:regulation of DNA-templated transcription"/>
    <property type="evidence" value="ECO:0007669"/>
    <property type="project" value="InterPro"/>
</dbReference>
<dbReference type="InterPro" id="IPR001789">
    <property type="entry name" value="Sig_transdc_resp-reg_receiver"/>
</dbReference>
<dbReference type="SUPFAM" id="SSF52172">
    <property type="entry name" value="CheY-like"/>
    <property type="match status" value="1"/>
</dbReference>
<keyword evidence="1 3" id="KW-0238">DNA-binding</keyword>
<dbReference type="GO" id="GO:0005829">
    <property type="term" value="C:cytosol"/>
    <property type="evidence" value="ECO:0007669"/>
    <property type="project" value="TreeGrafter"/>
</dbReference>
<accession>A0A0D9AM83</accession>
<organism evidence="6 7">
    <name type="scientific">Stutzerimonas stutzeri</name>
    <name type="common">Pseudomonas stutzeri</name>
    <dbReference type="NCBI Taxonomy" id="316"/>
    <lineage>
        <taxon>Bacteria</taxon>
        <taxon>Pseudomonadati</taxon>
        <taxon>Pseudomonadota</taxon>
        <taxon>Gammaproteobacteria</taxon>
        <taxon>Pseudomonadales</taxon>
        <taxon>Pseudomonadaceae</taxon>
        <taxon>Stutzerimonas</taxon>
    </lineage>
</organism>
<dbReference type="PROSITE" id="PS50110">
    <property type="entry name" value="RESPONSE_REGULATORY"/>
    <property type="match status" value="1"/>
</dbReference>
<dbReference type="InterPro" id="IPR039420">
    <property type="entry name" value="WalR-like"/>
</dbReference>
<dbReference type="Pfam" id="PF00486">
    <property type="entry name" value="Trans_reg_C"/>
    <property type="match status" value="1"/>
</dbReference>
<evidence type="ECO:0000313" key="6">
    <source>
        <dbReference type="EMBL" id="KJH82118.1"/>
    </source>
</evidence>
<dbReference type="GO" id="GO:0032993">
    <property type="term" value="C:protein-DNA complex"/>
    <property type="evidence" value="ECO:0007669"/>
    <property type="project" value="TreeGrafter"/>
</dbReference>
<dbReference type="CDD" id="cd17624">
    <property type="entry name" value="REC_OmpR_PmrA-like"/>
    <property type="match status" value="1"/>
</dbReference>
<comment type="caution">
    <text evidence="6">The sequence shown here is derived from an EMBL/GenBank/DDBJ whole genome shotgun (WGS) entry which is preliminary data.</text>
</comment>
<feature type="domain" description="OmpR/PhoB-type" evidence="5">
    <location>
        <begin position="125"/>
        <end position="223"/>
    </location>
</feature>
<name>A0A0D9AM83_STUST</name>
<evidence type="ECO:0000259" key="4">
    <source>
        <dbReference type="PROSITE" id="PS50110"/>
    </source>
</evidence>
<feature type="DNA-binding region" description="OmpR/PhoB-type" evidence="3">
    <location>
        <begin position="125"/>
        <end position="223"/>
    </location>
</feature>
<feature type="modified residue" description="4-aspartylphosphate" evidence="2">
    <location>
        <position position="52"/>
    </location>
</feature>
<dbReference type="Gene3D" id="3.40.50.2300">
    <property type="match status" value="1"/>
</dbReference>
<keyword evidence="2" id="KW-0597">Phosphoprotein</keyword>
<dbReference type="EMBL" id="JYHV01000016">
    <property type="protein sequence ID" value="KJH82118.1"/>
    <property type="molecule type" value="Genomic_DNA"/>
</dbReference>
<reference evidence="6 7" key="1">
    <citation type="submission" date="2015-02" db="EMBL/GenBank/DDBJ databases">
        <title>Draft genome sequence of Pseudomonas stutzeri NT0128 isolated from wheat (Triticum turgidum) rhizosphere.</title>
        <authorList>
            <person name="Tovi N."/>
            <person name="Frenk S."/>
            <person name="Hadar Y."/>
            <person name="Minz D."/>
        </authorList>
    </citation>
    <scope>NUCLEOTIDE SEQUENCE [LARGE SCALE GENOMIC DNA]</scope>
    <source>
        <strain evidence="6 7">NT0128</strain>
    </source>
</reference>
<dbReference type="InterPro" id="IPR011006">
    <property type="entry name" value="CheY-like_superfamily"/>
</dbReference>
<protein>
    <submittedName>
        <fullName evidence="6">Transcriptional regulator</fullName>
    </submittedName>
</protein>
<dbReference type="SUPFAM" id="SSF46894">
    <property type="entry name" value="C-terminal effector domain of the bipartite response regulators"/>
    <property type="match status" value="1"/>
</dbReference>
<dbReference type="InterPro" id="IPR036388">
    <property type="entry name" value="WH-like_DNA-bd_sf"/>
</dbReference>
<evidence type="ECO:0000256" key="3">
    <source>
        <dbReference type="PROSITE-ProRule" id="PRU01091"/>
    </source>
</evidence>
<proteinExistence type="predicted"/>
<dbReference type="PANTHER" id="PTHR48111:SF36">
    <property type="entry name" value="TRANSCRIPTIONAL REGULATORY PROTEIN CUTR"/>
    <property type="match status" value="1"/>
</dbReference>
<feature type="domain" description="Response regulatory" evidence="4">
    <location>
        <begin position="3"/>
        <end position="117"/>
    </location>
</feature>
<dbReference type="GO" id="GO:0000156">
    <property type="term" value="F:phosphorelay response regulator activity"/>
    <property type="evidence" value="ECO:0007669"/>
    <property type="project" value="TreeGrafter"/>
</dbReference>
<dbReference type="PANTHER" id="PTHR48111">
    <property type="entry name" value="REGULATOR OF RPOS"/>
    <property type="match status" value="1"/>
</dbReference>
<dbReference type="InterPro" id="IPR016032">
    <property type="entry name" value="Sig_transdc_resp-reg_C-effctor"/>
</dbReference>
<evidence type="ECO:0000313" key="7">
    <source>
        <dbReference type="Proteomes" id="UP000032487"/>
    </source>
</evidence>
<evidence type="ECO:0000256" key="2">
    <source>
        <dbReference type="PROSITE-ProRule" id="PRU00169"/>
    </source>
</evidence>
<dbReference type="Gene3D" id="6.10.250.690">
    <property type="match status" value="1"/>
</dbReference>
<dbReference type="SMART" id="SM00448">
    <property type="entry name" value="REC"/>
    <property type="match status" value="1"/>
</dbReference>
<evidence type="ECO:0000256" key="1">
    <source>
        <dbReference type="ARBA" id="ARBA00023125"/>
    </source>
</evidence>
<dbReference type="AlphaFoldDB" id="A0A0D9AM83"/>
<dbReference type="Gene3D" id="1.10.10.10">
    <property type="entry name" value="Winged helix-like DNA-binding domain superfamily/Winged helix DNA-binding domain"/>
    <property type="match status" value="1"/>
</dbReference>